<feature type="transmembrane region" description="Helical" evidence="8">
    <location>
        <begin position="539"/>
        <end position="558"/>
    </location>
</feature>
<evidence type="ECO:0000313" key="10">
    <source>
        <dbReference type="EMBL" id="KAJ6258203.1"/>
    </source>
</evidence>
<evidence type="ECO:0000256" key="2">
    <source>
        <dbReference type="ARBA" id="ARBA00022692"/>
    </source>
</evidence>
<dbReference type="InterPro" id="IPR050598">
    <property type="entry name" value="AminoAcid_Transporter"/>
</dbReference>
<reference evidence="10" key="1">
    <citation type="submission" date="2023-01" db="EMBL/GenBank/DDBJ databases">
        <title>The chitinases involved in constricting ring structure development in the nematode-trapping fungus Drechslerella dactyloides.</title>
        <authorList>
            <person name="Wang R."/>
            <person name="Zhang L."/>
            <person name="Tang P."/>
            <person name="Li S."/>
            <person name="Liang L."/>
        </authorList>
    </citation>
    <scope>NUCLEOTIDE SEQUENCE</scope>
    <source>
        <strain evidence="10">YMF1.00031</strain>
    </source>
</reference>
<evidence type="ECO:0000256" key="4">
    <source>
        <dbReference type="ARBA" id="ARBA00022842"/>
    </source>
</evidence>
<keyword evidence="4" id="KW-0460">Magnesium</keyword>
<keyword evidence="5 8" id="KW-1133">Transmembrane helix</keyword>
<dbReference type="Pfam" id="PF00590">
    <property type="entry name" value="TP_methylase"/>
    <property type="match status" value="1"/>
</dbReference>
<dbReference type="Gene3D" id="3.40.50.150">
    <property type="entry name" value="Vaccinia Virus protein VP39"/>
    <property type="match status" value="2"/>
</dbReference>
<dbReference type="SUPFAM" id="SSF53790">
    <property type="entry name" value="Tetrapyrrole methylase"/>
    <property type="match status" value="1"/>
</dbReference>
<dbReference type="InterPro" id="IPR005299">
    <property type="entry name" value="MeTrfase_7"/>
</dbReference>
<sequence>MPNDESPQSEMDRLDLSHHLMTVLQRGNLHIAPIGDKPQKILDIGTGTGIWAIEMADNYPSAHIIGNDISPIQPGWVPPNVSFEVDDVEKEWAYGENTFDLIYSRYMLGAIADWPKLVHQAYNTLKPGGYLEILEPDSHLLCDNGSLTSDAPLLAWNKLFIDAAGKIGRSVVEAPCYKNYLREAGFVDVHEEVFKLPNSPWMKDKLLKEVGGYHMTAFSEALEEDRIQSTSQTAESDTLSGDGDGAIVDEGLRDTVSDPKRRIGVGDGIALVLGSQIGSGIFSSPCLVALNVGSESAALFAWFTAGMLAWFCAACYIELSNHMPMNGGPQEFLTICFSDLCGFVAGWACIFVAKPCSGAMLALILSDYLCDAAGLSSGGPIISRKMVAFCIVLSTAIVNCLGNKQSNAITKLSLACKLISVGFVLVMGLSVLIFPDWSTPTSPYTSMPTHGSQLPLGSFADAILVAMWAYSGWETLSFVGGEVTNPGRNIAIVINASMGIVVSLFLLANVSYFAVLSFAGVAKTTSVGLTFSRHFLGDAGAVVYTIAICLSGIGSLNVKTFTTGRLTQAAADRRFLPKILKTVGCLDDEGHDKPRQAGDNFYNENSDQQYLAMEASLPLFADLELGSNVTIADYGCSQGASSIAAMQKLIARLPAGSTATLVFNDLPSNDFNSLIKLLPNISPSDPTTIIYPSIAPNSFYNPVVPASTVDIAFALSSVHWLRQMPQQKLATESIEEYLSKRGARNSAASHRDLVEFLTLRSHEVKSGGKLILAAPSPTADNSDGRITGNEKLRLAVFKAMESLIEGGKLPVNAMDRIYPPSHVHSEETLRAAISETHGAWAVERVYSRVIPHPAYQSMVESQMKAEDEGTKVTATKIYARIAIDWILAVFKPFMKDWWMEQGVEEDRCEEVFQECSRLAKDEFWKNGGTKFPVAQDFVFRSVIMAQKGSLILVGTGIRSLCQLTLETIQEIEKADSIYYAVRDAATEGFIKSKNKNSLDLYQLSINDEAIPEADVYIQIAEVMLSDVRKGLYVVGAFFGHPGLFMSPTRRAMAIAQAEGHMAKMLPGISVGDCLLADLGIDPSFVGCLTCEARDFLMHDHLGLTSRHVVMFETGYLGFYGDDSGIDYFRILVNKLDQIYGASHPLVNYTAAISPIMQPVIDRLTIDDLRKPEIRKRITSASTLYFPPKELLPPNKFARELIAQGKTGEEQLTRAAFPNRPLYQLVGGSSIPDAYSEHATKVIAAIPNRKISPNYPLYRASPAMQGAIEQIYLRSDIRQDYLRSPASFTAGVSALTEIETTALASGEFSKVDAAMKSGNLDEIGRISP</sequence>
<dbReference type="Pfam" id="PF03492">
    <property type="entry name" value="Methyltransf_7"/>
    <property type="match status" value="1"/>
</dbReference>
<dbReference type="PANTHER" id="PTHR11785">
    <property type="entry name" value="AMINO ACID TRANSPORTER"/>
    <property type="match status" value="1"/>
</dbReference>
<comment type="caution">
    <text evidence="10">The sequence shown here is derived from an EMBL/GenBank/DDBJ whole genome shotgun (WGS) entry which is preliminary data.</text>
</comment>
<evidence type="ECO:0000256" key="6">
    <source>
        <dbReference type="ARBA" id="ARBA00023136"/>
    </source>
</evidence>
<dbReference type="InterPro" id="IPR002293">
    <property type="entry name" value="AA/rel_permease1"/>
</dbReference>
<comment type="subcellular location">
    <subcellularLocation>
        <location evidence="1">Membrane</location>
        <topology evidence="1">Multi-pass membrane protein</topology>
    </subcellularLocation>
</comment>
<dbReference type="GO" id="GO:0016020">
    <property type="term" value="C:membrane"/>
    <property type="evidence" value="ECO:0007669"/>
    <property type="project" value="UniProtKB-SubCell"/>
</dbReference>
<dbReference type="EMBL" id="JAQGDS010000009">
    <property type="protein sequence ID" value="KAJ6258203.1"/>
    <property type="molecule type" value="Genomic_DNA"/>
</dbReference>
<keyword evidence="6 8" id="KW-0472">Membrane</keyword>
<dbReference type="CDD" id="cd02440">
    <property type="entry name" value="AdoMet_MTases"/>
    <property type="match status" value="1"/>
</dbReference>
<keyword evidence="2 8" id="KW-0812">Transmembrane</keyword>
<dbReference type="Gene3D" id="1.10.1200.270">
    <property type="entry name" value="Methyltransferase, alpha-helical capping domain"/>
    <property type="match status" value="1"/>
</dbReference>
<evidence type="ECO:0000256" key="8">
    <source>
        <dbReference type="SAM" id="Phobius"/>
    </source>
</evidence>
<accession>A0AAD6NIR8</accession>
<evidence type="ECO:0000256" key="3">
    <source>
        <dbReference type="ARBA" id="ARBA00022723"/>
    </source>
</evidence>
<feature type="transmembrane region" description="Helical" evidence="8">
    <location>
        <begin position="340"/>
        <end position="366"/>
    </location>
</feature>
<feature type="transmembrane region" description="Helical" evidence="8">
    <location>
        <begin position="414"/>
        <end position="434"/>
    </location>
</feature>
<evidence type="ECO:0000313" key="11">
    <source>
        <dbReference type="Proteomes" id="UP001221413"/>
    </source>
</evidence>
<feature type="transmembrane region" description="Helical" evidence="8">
    <location>
        <begin position="299"/>
        <end position="319"/>
    </location>
</feature>
<dbReference type="Proteomes" id="UP001221413">
    <property type="component" value="Unassembled WGS sequence"/>
</dbReference>
<protein>
    <recommendedName>
        <fullName evidence="9">Tetrapyrrole methylase domain-containing protein</fullName>
    </recommendedName>
</protein>
<dbReference type="GO" id="GO:0008168">
    <property type="term" value="F:methyltransferase activity"/>
    <property type="evidence" value="ECO:0007669"/>
    <property type="project" value="InterPro"/>
</dbReference>
<dbReference type="Gene3D" id="1.20.1740.10">
    <property type="entry name" value="Amino acid/polyamine transporter I"/>
    <property type="match status" value="1"/>
</dbReference>
<dbReference type="InterPro" id="IPR029063">
    <property type="entry name" value="SAM-dependent_MTases_sf"/>
</dbReference>
<dbReference type="Pfam" id="PF13489">
    <property type="entry name" value="Methyltransf_23"/>
    <property type="match status" value="1"/>
</dbReference>
<evidence type="ECO:0000256" key="5">
    <source>
        <dbReference type="ARBA" id="ARBA00022989"/>
    </source>
</evidence>
<feature type="compositionally biased region" description="Polar residues" evidence="7">
    <location>
        <begin position="228"/>
        <end position="239"/>
    </location>
</feature>
<feature type="transmembrane region" description="Helical" evidence="8">
    <location>
        <begin position="386"/>
        <end position="402"/>
    </location>
</feature>
<dbReference type="GO" id="GO:0015179">
    <property type="term" value="F:L-amino acid transmembrane transporter activity"/>
    <property type="evidence" value="ECO:0007669"/>
    <property type="project" value="TreeGrafter"/>
</dbReference>
<dbReference type="Gene3D" id="3.40.1010.10">
    <property type="entry name" value="Cobalt-precorrin-4 Transmethylase, Domain 1"/>
    <property type="match status" value="1"/>
</dbReference>
<evidence type="ECO:0000259" key="9">
    <source>
        <dbReference type="Pfam" id="PF00590"/>
    </source>
</evidence>
<keyword evidence="3" id="KW-0479">Metal-binding</keyword>
<keyword evidence="11" id="KW-1185">Reference proteome</keyword>
<dbReference type="PANTHER" id="PTHR11785:SF402">
    <property type="entry name" value="AMINO ACID TRANSPORTER (EUROFUNG)"/>
    <property type="match status" value="1"/>
</dbReference>
<feature type="domain" description="Tetrapyrrole methylase" evidence="9">
    <location>
        <begin position="950"/>
        <end position="1090"/>
    </location>
</feature>
<evidence type="ECO:0000256" key="7">
    <source>
        <dbReference type="SAM" id="MobiDB-lite"/>
    </source>
</evidence>
<dbReference type="SUPFAM" id="SSF53335">
    <property type="entry name" value="S-adenosyl-L-methionine-dependent methyltransferases"/>
    <property type="match status" value="2"/>
</dbReference>
<dbReference type="InterPro" id="IPR000878">
    <property type="entry name" value="4pyrrol_Mease"/>
</dbReference>
<organism evidence="10 11">
    <name type="scientific">Drechslerella dactyloides</name>
    <name type="common">Nematode-trapping fungus</name>
    <name type="synonym">Arthrobotrys dactyloides</name>
    <dbReference type="NCBI Taxonomy" id="74499"/>
    <lineage>
        <taxon>Eukaryota</taxon>
        <taxon>Fungi</taxon>
        <taxon>Dikarya</taxon>
        <taxon>Ascomycota</taxon>
        <taxon>Pezizomycotina</taxon>
        <taxon>Orbiliomycetes</taxon>
        <taxon>Orbiliales</taxon>
        <taxon>Orbiliaceae</taxon>
        <taxon>Drechslerella</taxon>
    </lineage>
</organism>
<dbReference type="InterPro" id="IPR035996">
    <property type="entry name" value="4pyrrol_Methylase_sf"/>
</dbReference>
<name>A0AAD6NIR8_DREDA</name>
<dbReference type="InterPro" id="IPR014777">
    <property type="entry name" value="4pyrrole_Mease_sub1"/>
</dbReference>
<dbReference type="GO" id="GO:0046872">
    <property type="term" value="F:metal ion binding"/>
    <property type="evidence" value="ECO:0007669"/>
    <property type="project" value="UniProtKB-KW"/>
</dbReference>
<feature type="region of interest" description="Disordered" evidence="7">
    <location>
        <begin position="224"/>
        <end position="244"/>
    </location>
</feature>
<dbReference type="InterPro" id="IPR042086">
    <property type="entry name" value="MeTrfase_capping"/>
</dbReference>
<feature type="transmembrane region" description="Helical" evidence="8">
    <location>
        <begin position="492"/>
        <end position="519"/>
    </location>
</feature>
<proteinExistence type="predicted"/>
<gene>
    <name evidence="10" type="ORF">Dda_7122</name>
</gene>
<dbReference type="Pfam" id="PF13520">
    <property type="entry name" value="AA_permease_2"/>
    <property type="match status" value="1"/>
</dbReference>
<evidence type="ECO:0000256" key="1">
    <source>
        <dbReference type="ARBA" id="ARBA00004141"/>
    </source>
</evidence>
<dbReference type="CDD" id="cd19916">
    <property type="entry name" value="OphMA_like"/>
    <property type="match status" value="1"/>
</dbReference>